<evidence type="ECO:0000256" key="6">
    <source>
        <dbReference type="ARBA" id="ARBA00022737"/>
    </source>
</evidence>
<dbReference type="AlphaFoldDB" id="A0A1M6VD13"/>
<feature type="region of interest" description="Disordered" evidence="11">
    <location>
        <begin position="351"/>
        <end position="378"/>
    </location>
</feature>
<name>A0A1M6VD13_9BURK</name>
<dbReference type="Proteomes" id="UP000184395">
    <property type="component" value="Unassembled WGS sequence"/>
</dbReference>
<evidence type="ECO:0000256" key="8">
    <source>
        <dbReference type="ARBA" id="ARBA00023136"/>
    </source>
</evidence>
<dbReference type="EMBL" id="FRAB01000038">
    <property type="protein sequence ID" value="SHK79339.1"/>
    <property type="molecule type" value="Genomic_DNA"/>
</dbReference>
<dbReference type="GO" id="GO:0005886">
    <property type="term" value="C:plasma membrane"/>
    <property type="evidence" value="ECO:0007669"/>
    <property type="project" value="UniProtKB-SubCell"/>
</dbReference>
<feature type="compositionally biased region" description="Basic and acidic residues" evidence="11">
    <location>
        <begin position="355"/>
        <end position="365"/>
    </location>
</feature>
<evidence type="ECO:0000256" key="4">
    <source>
        <dbReference type="ARBA" id="ARBA00022723"/>
    </source>
</evidence>
<dbReference type="InterPro" id="IPR051459">
    <property type="entry name" value="Cytochrome_c-type_DH"/>
</dbReference>
<feature type="binding site" description="covalent" evidence="9">
    <location>
        <position position="254"/>
    </location>
    <ligand>
        <name>heme c</name>
        <dbReference type="ChEBI" id="CHEBI:61717"/>
        <label>2</label>
    </ligand>
</feature>
<dbReference type="Gene3D" id="1.10.760.10">
    <property type="entry name" value="Cytochrome c-like domain"/>
    <property type="match status" value="3"/>
</dbReference>
<keyword evidence="3 9" id="KW-0349">Heme</keyword>
<reference evidence="13 14" key="1">
    <citation type="submission" date="2016-11" db="EMBL/GenBank/DDBJ databases">
        <authorList>
            <person name="Jaros S."/>
            <person name="Januszkiewicz K."/>
            <person name="Wedrychowicz H."/>
        </authorList>
    </citation>
    <scope>NUCLEOTIDE SEQUENCE [LARGE SCALE GENOMIC DNA]</scope>
    <source>
        <strain evidence="13 14">LMG 20594</strain>
    </source>
</reference>
<feature type="domain" description="Cytochrome c" evidence="12">
    <location>
        <begin position="236"/>
        <end position="349"/>
    </location>
</feature>
<evidence type="ECO:0000256" key="7">
    <source>
        <dbReference type="ARBA" id="ARBA00023004"/>
    </source>
</evidence>
<evidence type="ECO:0000259" key="12">
    <source>
        <dbReference type="PROSITE" id="PS51007"/>
    </source>
</evidence>
<feature type="compositionally biased region" description="Basic residues" evidence="11">
    <location>
        <begin position="35"/>
        <end position="54"/>
    </location>
</feature>
<protein>
    <submittedName>
        <fullName evidence="13">Cytochrome c, mono-and diheme variants</fullName>
    </submittedName>
</protein>
<feature type="binding site" description="axial binding residue" evidence="10">
    <location>
        <position position="108"/>
    </location>
    <ligand>
        <name>heme c</name>
        <dbReference type="ChEBI" id="CHEBI:61717"/>
        <label>1</label>
    </ligand>
    <ligandPart>
        <name>Fe</name>
        <dbReference type="ChEBI" id="CHEBI:18248"/>
    </ligandPart>
</feature>
<dbReference type="InterPro" id="IPR014353">
    <property type="entry name" value="Membr-bd_ADH_cyt_c"/>
</dbReference>
<keyword evidence="2" id="KW-1003">Cell membrane</keyword>
<comment type="subcellular location">
    <subcellularLocation>
        <location evidence="1">Cell membrane</location>
    </subcellularLocation>
</comment>
<keyword evidence="4 10" id="KW-0479">Metal-binding</keyword>
<dbReference type="STRING" id="169427.SAMN05192548_103848"/>
<proteinExistence type="predicted"/>
<evidence type="ECO:0000313" key="14">
    <source>
        <dbReference type="Proteomes" id="UP000184395"/>
    </source>
</evidence>
<evidence type="ECO:0000256" key="3">
    <source>
        <dbReference type="ARBA" id="ARBA00022617"/>
    </source>
</evidence>
<sequence length="486" mass="52309">MKRREALPQRGAGDGGATPESGTMARAQVNPANRARPRQMTKKSTRKSTRRSTNKRRIELLAVLHIASALTFGSLAASASSQPAHSLDATLIARGEYVAKAADCAGCHTSVGGAAYAGGLGLASPFGTIVSTNITPERRYGIGAYSYADFERALRKGVAPGNKRLYPAMPYPSFSKLTDDDVQALYAYFMRAVQPVAKTNQPTKVPFPFNQRWALYFWQLAFLPTQPYQPKPGRDAQWNRGAYLAQGAGHCGTCHTPRGLGYQEKGYDESSSDWLTGGVNDHWFAPNLTGDPGAGLGRIGAQELAAFLRTGHGAGLAAFGSMVEQVEDSTQYLTDDDALAIAHYLKSLPAQKPAGRYDPHARPDPSTRNGNRLDPPQTLGARVYTSFCARCHGSEGMGVTEVFPRLAGNPAVIGEDTTSLIRLLVEGGNSPSTLHGPPRQSMPGFAHDLTNAQMAAVLTWIRTSWGNDAQPVTANDVRTLREKLHK</sequence>
<evidence type="ECO:0000256" key="10">
    <source>
        <dbReference type="PIRSR" id="PIRSR000018-51"/>
    </source>
</evidence>
<dbReference type="PIRSF" id="PIRSF000018">
    <property type="entry name" value="Mb_ADH_cyt_c"/>
    <property type="match status" value="1"/>
</dbReference>
<evidence type="ECO:0000256" key="9">
    <source>
        <dbReference type="PIRSR" id="PIRSR000018-50"/>
    </source>
</evidence>
<accession>A0A1M6VD13</accession>
<keyword evidence="7 10" id="KW-0408">Iron</keyword>
<keyword evidence="6" id="KW-0677">Repeat</keyword>
<dbReference type="GO" id="GO:0005506">
    <property type="term" value="F:iron ion binding"/>
    <property type="evidence" value="ECO:0007669"/>
    <property type="project" value="InterPro"/>
</dbReference>
<keyword evidence="8" id="KW-0472">Membrane</keyword>
<organism evidence="13 14">
    <name type="scientific">Paraburkholderia terricola</name>
    <dbReference type="NCBI Taxonomy" id="169427"/>
    <lineage>
        <taxon>Bacteria</taxon>
        <taxon>Pseudomonadati</taxon>
        <taxon>Pseudomonadota</taxon>
        <taxon>Betaproteobacteria</taxon>
        <taxon>Burkholderiales</taxon>
        <taxon>Burkholderiaceae</taxon>
        <taxon>Paraburkholderia</taxon>
    </lineage>
</organism>
<feature type="region of interest" description="Disordered" evidence="11">
    <location>
        <begin position="1"/>
        <end position="54"/>
    </location>
</feature>
<dbReference type="PROSITE" id="PS51007">
    <property type="entry name" value="CYTC"/>
    <property type="match status" value="3"/>
</dbReference>
<dbReference type="GO" id="GO:0009055">
    <property type="term" value="F:electron transfer activity"/>
    <property type="evidence" value="ECO:0007669"/>
    <property type="project" value="InterPro"/>
</dbReference>
<dbReference type="InterPro" id="IPR009056">
    <property type="entry name" value="Cyt_c-like_dom"/>
</dbReference>
<evidence type="ECO:0000256" key="5">
    <source>
        <dbReference type="ARBA" id="ARBA00022729"/>
    </source>
</evidence>
<evidence type="ECO:0000256" key="11">
    <source>
        <dbReference type="SAM" id="MobiDB-lite"/>
    </source>
</evidence>
<feature type="domain" description="Cytochrome c" evidence="12">
    <location>
        <begin position="375"/>
        <end position="465"/>
    </location>
</feature>
<feature type="binding site" description="covalent" evidence="9">
    <location>
        <position position="251"/>
    </location>
    <ligand>
        <name>heme c</name>
        <dbReference type="ChEBI" id="CHEBI:61717"/>
        <label>2</label>
    </ligand>
</feature>
<dbReference type="SUPFAM" id="SSF46626">
    <property type="entry name" value="Cytochrome c"/>
    <property type="match status" value="3"/>
</dbReference>
<dbReference type="GO" id="GO:0016614">
    <property type="term" value="F:oxidoreductase activity, acting on CH-OH group of donors"/>
    <property type="evidence" value="ECO:0007669"/>
    <property type="project" value="InterPro"/>
</dbReference>
<dbReference type="GO" id="GO:0020037">
    <property type="term" value="F:heme binding"/>
    <property type="evidence" value="ECO:0007669"/>
    <property type="project" value="InterPro"/>
</dbReference>
<keyword evidence="5" id="KW-0732">Signal</keyword>
<gene>
    <name evidence="13" type="ORF">SAMN05192548_103848</name>
</gene>
<evidence type="ECO:0000256" key="2">
    <source>
        <dbReference type="ARBA" id="ARBA00022475"/>
    </source>
</evidence>
<dbReference type="PANTHER" id="PTHR35008:SF8">
    <property type="entry name" value="ALCOHOL DEHYDROGENASE CYTOCHROME C SUBUNIT"/>
    <property type="match status" value="1"/>
</dbReference>
<dbReference type="Pfam" id="PF00034">
    <property type="entry name" value="Cytochrom_C"/>
    <property type="match status" value="3"/>
</dbReference>
<feature type="binding site" description="covalent" evidence="9">
    <location>
        <position position="388"/>
    </location>
    <ligand>
        <name>heme c</name>
        <dbReference type="ChEBI" id="CHEBI:61717"/>
        <label>3</label>
    </ligand>
</feature>
<feature type="binding site" description="covalent" evidence="9">
    <location>
        <position position="104"/>
    </location>
    <ligand>
        <name>heme c</name>
        <dbReference type="ChEBI" id="CHEBI:61717"/>
        <label>1</label>
    </ligand>
</feature>
<feature type="binding site" description="covalent" evidence="9">
    <location>
        <position position="391"/>
    </location>
    <ligand>
        <name>heme c</name>
        <dbReference type="ChEBI" id="CHEBI:61717"/>
        <label>3</label>
    </ligand>
</feature>
<feature type="binding site" description="covalent" evidence="9">
    <location>
        <position position="107"/>
    </location>
    <ligand>
        <name>heme c</name>
        <dbReference type="ChEBI" id="CHEBI:61717"/>
        <label>1</label>
    </ligand>
</feature>
<comment type="cofactor">
    <cofactor evidence="9">
        <name>heme c</name>
        <dbReference type="ChEBI" id="CHEBI:61717"/>
    </cofactor>
    <text evidence="9">Binds 3 heme c groups covalently per subunit.</text>
</comment>
<evidence type="ECO:0000313" key="13">
    <source>
        <dbReference type="EMBL" id="SHK79339.1"/>
    </source>
</evidence>
<evidence type="ECO:0000256" key="1">
    <source>
        <dbReference type="ARBA" id="ARBA00004236"/>
    </source>
</evidence>
<dbReference type="InterPro" id="IPR036909">
    <property type="entry name" value="Cyt_c-like_dom_sf"/>
</dbReference>
<feature type="domain" description="Cytochrome c" evidence="12">
    <location>
        <begin position="90"/>
        <end position="193"/>
    </location>
</feature>
<feature type="binding site" description="axial binding residue" evidence="10">
    <location>
        <position position="255"/>
    </location>
    <ligand>
        <name>heme c</name>
        <dbReference type="ChEBI" id="CHEBI:61717"/>
        <label>2</label>
    </ligand>
    <ligandPart>
        <name>Fe</name>
        <dbReference type="ChEBI" id="CHEBI:18248"/>
    </ligandPart>
</feature>
<dbReference type="PANTHER" id="PTHR35008">
    <property type="entry name" value="BLL4482 PROTEIN-RELATED"/>
    <property type="match status" value="1"/>
</dbReference>
<feature type="binding site" description="axial binding residue" evidence="10">
    <location>
        <position position="392"/>
    </location>
    <ligand>
        <name>heme c</name>
        <dbReference type="ChEBI" id="CHEBI:61717"/>
        <label>3</label>
    </ligand>
    <ligandPart>
        <name>Fe</name>
        <dbReference type="ChEBI" id="CHEBI:18248"/>
    </ligandPart>
</feature>